<keyword evidence="3" id="KW-0378">Hydrolase</keyword>
<evidence type="ECO:0000259" key="11">
    <source>
        <dbReference type="Pfam" id="PF00768"/>
    </source>
</evidence>
<dbReference type="GO" id="GO:0071555">
    <property type="term" value="P:cell wall organization"/>
    <property type="evidence" value="ECO:0007669"/>
    <property type="project" value="UniProtKB-KW"/>
</dbReference>
<dbReference type="AlphaFoldDB" id="A0A1H2F8X5"/>
<protein>
    <submittedName>
        <fullName evidence="12">Murein-DD-endopeptidase. Serine peptidase. MEROPS family S11</fullName>
    </submittedName>
</protein>
<dbReference type="NCBIfam" id="NF008668">
    <property type="entry name" value="PRK11669.1"/>
    <property type="match status" value="1"/>
</dbReference>
<dbReference type="GO" id="GO:0009252">
    <property type="term" value="P:peptidoglycan biosynthetic process"/>
    <property type="evidence" value="ECO:0007669"/>
    <property type="project" value="UniProtKB-KW"/>
</dbReference>
<dbReference type="PRINTS" id="PR00725">
    <property type="entry name" value="DADACBPTASE1"/>
</dbReference>
<accession>A0A1H2F8X5</accession>
<evidence type="ECO:0000256" key="6">
    <source>
        <dbReference type="ARBA" id="ARBA00023316"/>
    </source>
</evidence>
<dbReference type="PANTHER" id="PTHR21581">
    <property type="entry name" value="D-ALANYL-D-ALANINE CARBOXYPEPTIDASE"/>
    <property type="match status" value="1"/>
</dbReference>
<evidence type="ECO:0000256" key="10">
    <source>
        <dbReference type="SAM" id="SignalP"/>
    </source>
</evidence>
<evidence type="ECO:0000313" key="13">
    <source>
        <dbReference type="Proteomes" id="UP000243063"/>
    </source>
</evidence>
<keyword evidence="2 10" id="KW-0732">Signal</keyword>
<dbReference type="InterPro" id="IPR012338">
    <property type="entry name" value="Beta-lactam/transpept-like"/>
</dbReference>
<evidence type="ECO:0000256" key="9">
    <source>
        <dbReference type="RuleBase" id="RU004016"/>
    </source>
</evidence>
<evidence type="ECO:0000256" key="2">
    <source>
        <dbReference type="ARBA" id="ARBA00022729"/>
    </source>
</evidence>
<feature type="domain" description="Peptidase S11 D-alanyl-D-alanine carboxypeptidase A N-terminal" evidence="11">
    <location>
        <begin position="38"/>
        <end position="265"/>
    </location>
</feature>
<feature type="signal peptide" evidence="10">
    <location>
        <begin position="1"/>
        <end position="27"/>
    </location>
</feature>
<dbReference type="GO" id="GO:0008360">
    <property type="term" value="P:regulation of cell shape"/>
    <property type="evidence" value="ECO:0007669"/>
    <property type="project" value="UniProtKB-KW"/>
</dbReference>
<evidence type="ECO:0000256" key="3">
    <source>
        <dbReference type="ARBA" id="ARBA00022801"/>
    </source>
</evidence>
<feature type="active site" description="Proton acceptor" evidence="7">
    <location>
        <position position="75"/>
    </location>
</feature>
<dbReference type="STRING" id="1245526.SAMN05216580_1094"/>
<feature type="active site" evidence="7">
    <location>
        <position position="129"/>
    </location>
</feature>
<feature type="binding site" evidence="8">
    <location>
        <position position="236"/>
    </location>
    <ligand>
        <name>substrate</name>
    </ligand>
</feature>
<keyword evidence="6" id="KW-0961">Cell wall biogenesis/degradation</keyword>
<dbReference type="Pfam" id="PF00768">
    <property type="entry name" value="Peptidase_S11"/>
    <property type="match status" value="1"/>
</dbReference>
<dbReference type="EMBL" id="LT629780">
    <property type="protein sequence ID" value="SDU03850.1"/>
    <property type="molecule type" value="Genomic_DNA"/>
</dbReference>
<dbReference type="Proteomes" id="UP000243063">
    <property type="component" value="Chromosome I"/>
</dbReference>
<evidence type="ECO:0000256" key="7">
    <source>
        <dbReference type="PIRSR" id="PIRSR618044-1"/>
    </source>
</evidence>
<evidence type="ECO:0000256" key="8">
    <source>
        <dbReference type="PIRSR" id="PIRSR618044-2"/>
    </source>
</evidence>
<dbReference type="PANTHER" id="PTHR21581:SF26">
    <property type="entry name" value="D-ALANYL-D-ALANINE ENDOPEPTIDASE"/>
    <property type="match status" value="1"/>
</dbReference>
<dbReference type="InterPro" id="IPR001967">
    <property type="entry name" value="Peptidase_S11_N"/>
</dbReference>
<dbReference type="SUPFAM" id="SSF56601">
    <property type="entry name" value="beta-lactamase/transpeptidase-like"/>
    <property type="match status" value="1"/>
</dbReference>
<name>A0A1H2F8X5_9GAMM</name>
<comment type="similarity">
    <text evidence="1 9">Belongs to the peptidase S11 family.</text>
</comment>
<evidence type="ECO:0000256" key="1">
    <source>
        <dbReference type="ARBA" id="ARBA00007164"/>
    </source>
</evidence>
<evidence type="ECO:0000256" key="4">
    <source>
        <dbReference type="ARBA" id="ARBA00022960"/>
    </source>
</evidence>
<dbReference type="GO" id="GO:0006508">
    <property type="term" value="P:proteolysis"/>
    <property type="evidence" value="ECO:0007669"/>
    <property type="project" value="InterPro"/>
</dbReference>
<sequence>MWARNILCGIGLACLCAAALPPLAVQAAERSAGAAQARQGLELASTSALVVDLQSGREVYASHADVVLPIASITKLMTAIVVLDARLPLDEVIPVTIRDTRELQGVFSRVRVNSQLSRRELLRLALMSSENRAASALAHHYPGGHAAFVAAMNAKARALGMRKSRFTEPTGLSSGNVSTARELVQLLQAAQQYPLIREMSTTPNRDAHFRKPNYALSFFNTNPLVRKGDWSIQVSKTGFTNDAGHCLVMLTRLDGHPTAVVLLDSFGKYTRIADANRLRRWMESGQSAPIPDAARRYKQQKVQQFRQMQAARSDG</sequence>
<dbReference type="InterPro" id="IPR018044">
    <property type="entry name" value="Peptidase_S11"/>
</dbReference>
<evidence type="ECO:0000313" key="12">
    <source>
        <dbReference type="EMBL" id="SDU03850.1"/>
    </source>
</evidence>
<feature type="active site" description="Acyl-ester intermediate" evidence="7">
    <location>
        <position position="72"/>
    </location>
</feature>
<reference evidence="13" key="1">
    <citation type="submission" date="2016-10" db="EMBL/GenBank/DDBJ databases">
        <authorList>
            <person name="Varghese N."/>
            <person name="Submissions S."/>
        </authorList>
    </citation>
    <scope>NUCLEOTIDE SEQUENCE [LARGE SCALE GENOMIC DNA]</scope>
    <source>
        <strain evidence="13">CCTCC 2012022</strain>
    </source>
</reference>
<proteinExistence type="inferred from homology"/>
<feature type="chain" id="PRO_5009273731" evidence="10">
    <location>
        <begin position="28"/>
        <end position="315"/>
    </location>
</feature>
<keyword evidence="13" id="KW-1185">Reference proteome</keyword>
<dbReference type="OrthoDB" id="5688590at2"/>
<dbReference type="Gene3D" id="3.40.710.10">
    <property type="entry name" value="DD-peptidase/beta-lactamase superfamily"/>
    <property type="match status" value="1"/>
</dbReference>
<evidence type="ECO:0000256" key="5">
    <source>
        <dbReference type="ARBA" id="ARBA00022984"/>
    </source>
</evidence>
<dbReference type="RefSeq" id="WP_090212725.1">
    <property type="nucleotide sequence ID" value="NZ_LT629780.1"/>
</dbReference>
<keyword evidence="5" id="KW-0573">Peptidoglycan synthesis</keyword>
<organism evidence="12 13">
    <name type="scientific">Geopseudomonas guangdongensis</name>
    <dbReference type="NCBI Taxonomy" id="1245526"/>
    <lineage>
        <taxon>Bacteria</taxon>
        <taxon>Pseudomonadati</taxon>
        <taxon>Pseudomonadota</taxon>
        <taxon>Gammaproteobacteria</taxon>
        <taxon>Pseudomonadales</taxon>
        <taxon>Pseudomonadaceae</taxon>
        <taxon>Geopseudomonas</taxon>
    </lineage>
</organism>
<dbReference type="GO" id="GO:0009002">
    <property type="term" value="F:serine-type D-Ala-D-Ala carboxypeptidase activity"/>
    <property type="evidence" value="ECO:0007669"/>
    <property type="project" value="InterPro"/>
</dbReference>
<keyword evidence="4" id="KW-0133">Cell shape</keyword>
<gene>
    <name evidence="12" type="ORF">SAMN05216580_1094</name>
</gene>